<protein>
    <submittedName>
        <fullName evidence="1">Bacteriophage P22, NinX</fullName>
    </submittedName>
</protein>
<dbReference type="InterPro" id="IPR019701">
    <property type="entry name" value="Phage_P22_NinX"/>
</dbReference>
<dbReference type="Pfam" id="PF10765">
    <property type="entry name" value="Phage_P22_NinX"/>
    <property type="match status" value="1"/>
</dbReference>
<sequence>MKTSELTGAALDWAVTKIEAERKRFTIYPEYMTDYSTNWAHGGPIIEREAINLRALGSALWEAETWSAGGDQYLLDGTTPLIAAMRCYVASKLGDEVQLPEDL</sequence>
<evidence type="ECO:0000313" key="1">
    <source>
        <dbReference type="EMBL" id="CAB4159260.1"/>
    </source>
</evidence>
<accession>A0A6J5NHM5</accession>
<reference evidence="1" key="1">
    <citation type="submission" date="2020-04" db="EMBL/GenBank/DDBJ databases">
        <authorList>
            <person name="Chiriac C."/>
            <person name="Salcher M."/>
            <person name="Ghai R."/>
            <person name="Kavagutti S V."/>
        </authorList>
    </citation>
    <scope>NUCLEOTIDE SEQUENCE</scope>
</reference>
<dbReference type="EMBL" id="LR796676">
    <property type="protein sequence ID" value="CAB4159260.1"/>
    <property type="molecule type" value="Genomic_DNA"/>
</dbReference>
<gene>
    <name evidence="1" type="ORF">UFOVP713_67</name>
</gene>
<name>A0A6J5NHM5_9CAUD</name>
<organism evidence="1">
    <name type="scientific">uncultured Caudovirales phage</name>
    <dbReference type="NCBI Taxonomy" id="2100421"/>
    <lineage>
        <taxon>Viruses</taxon>
        <taxon>Duplodnaviria</taxon>
        <taxon>Heunggongvirae</taxon>
        <taxon>Uroviricota</taxon>
        <taxon>Caudoviricetes</taxon>
        <taxon>Peduoviridae</taxon>
        <taxon>Maltschvirus</taxon>
        <taxon>Maltschvirus maltsch</taxon>
    </lineage>
</organism>
<proteinExistence type="predicted"/>